<feature type="region of interest" description="Disordered" evidence="1">
    <location>
        <begin position="205"/>
        <end position="226"/>
    </location>
</feature>
<feature type="compositionally biased region" description="Low complexity" evidence="1">
    <location>
        <begin position="354"/>
        <end position="368"/>
    </location>
</feature>
<feature type="compositionally biased region" description="Polar residues" evidence="1">
    <location>
        <begin position="982"/>
        <end position="995"/>
    </location>
</feature>
<feature type="region of interest" description="Disordered" evidence="1">
    <location>
        <begin position="1"/>
        <end position="25"/>
    </location>
</feature>
<feature type="compositionally biased region" description="Gly residues" evidence="1">
    <location>
        <begin position="1264"/>
        <end position="1276"/>
    </location>
</feature>
<dbReference type="Proteomes" id="UP000237144">
    <property type="component" value="Unassembled WGS sequence"/>
</dbReference>
<feature type="region of interest" description="Disordered" evidence="1">
    <location>
        <begin position="485"/>
        <end position="602"/>
    </location>
</feature>
<dbReference type="InterPro" id="IPR027417">
    <property type="entry name" value="P-loop_NTPase"/>
</dbReference>
<gene>
    <name evidence="2" type="ORF">BMF94_3340</name>
</gene>
<dbReference type="STRING" id="741276.A0A2S5BAK3"/>
<dbReference type="Gene3D" id="3.40.50.300">
    <property type="entry name" value="P-loop containing nucleotide triphosphate hydrolases"/>
    <property type="match status" value="1"/>
</dbReference>
<feature type="compositionally biased region" description="Gly residues" evidence="1">
    <location>
        <begin position="948"/>
        <end position="962"/>
    </location>
</feature>
<dbReference type="EMBL" id="PJQD01000035">
    <property type="protein sequence ID" value="POY73799.1"/>
    <property type="molecule type" value="Genomic_DNA"/>
</dbReference>
<evidence type="ECO:0000313" key="2">
    <source>
        <dbReference type="EMBL" id="POY73799.1"/>
    </source>
</evidence>
<feature type="compositionally biased region" description="Polar residues" evidence="1">
    <location>
        <begin position="14"/>
        <end position="25"/>
    </location>
</feature>
<feature type="compositionally biased region" description="Low complexity" evidence="1">
    <location>
        <begin position="212"/>
        <end position="225"/>
    </location>
</feature>
<feature type="region of interest" description="Disordered" evidence="1">
    <location>
        <begin position="1434"/>
        <end position="1555"/>
    </location>
</feature>
<feature type="compositionally biased region" description="Acidic residues" evidence="1">
    <location>
        <begin position="1546"/>
        <end position="1555"/>
    </location>
</feature>
<feature type="compositionally biased region" description="Basic and acidic residues" evidence="1">
    <location>
        <begin position="494"/>
        <end position="528"/>
    </location>
</feature>
<feature type="region of interest" description="Disordered" evidence="1">
    <location>
        <begin position="980"/>
        <end position="1046"/>
    </location>
</feature>
<accession>A0A2S5BAK3</accession>
<evidence type="ECO:0000256" key="1">
    <source>
        <dbReference type="SAM" id="MobiDB-lite"/>
    </source>
</evidence>
<feature type="region of interest" description="Disordered" evidence="1">
    <location>
        <begin position="352"/>
        <end position="382"/>
    </location>
</feature>
<feature type="compositionally biased region" description="Polar residues" evidence="1">
    <location>
        <begin position="1330"/>
        <end position="1341"/>
    </location>
</feature>
<comment type="caution">
    <text evidence="2">The sequence shown here is derived from an EMBL/GenBank/DDBJ whole genome shotgun (WGS) entry which is preliminary data.</text>
</comment>
<reference evidence="2 3" key="1">
    <citation type="journal article" date="2018" name="Front. Microbiol.">
        <title>Prospects for Fungal Bioremediation of Acidic Radioactive Waste Sites: Characterization and Genome Sequence of Rhodotorula taiwanensis MD1149.</title>
        <authorList>
            <person name="Tkavc R."/>
            <person name="Matrosova V.Y."/>
            <person name="Grichenko O.E."/>
            <person name="Gostincar C."/>
            <person name="Volpe R.P."/>
            <person name="Klimenkova P."/>
            <person name="Gaidamakova E.K."/>
            <person name="Zhou C.E."/>
            <person name="Stewart B.J."/>
            <person name="Lyman M.G."/>
            <person name="Malfatti S.A."/>
            <person name="Rubinfeld B."/>
            <person name="Courtot M."/>
            <person name="Singh J."/>
            <person name="Dalgard C.L."/>
            <person name="Hamilton T."/>
            <person name="Frey K.G."/>
            <person name="Gunde-Cimerman N."/>
            <person name="Dugan L."/>
            <person name="Daly M.J."/>
        </authorList>
    </citation>
    <scope>NUCLEOTIDE SEQUENCE [LARGE SCALE GENOMIC DNA]</scope>
    <source>
        <strain evidence="2 3">MD1149</strain>
    </source>
</reference>
<feature type="region of interest" description="Disordered" evidence="1">
    <location>
        <begin position="920"/>
        <end position="965"/>
    </location>
</feature>
<feature type="compositionally biased region" description="Acidic residues" evidence="1">
    <location>
        <begin position="1196"/>
        <end position="1211"/>
    </location>
</feature>
<proteinExistence type="predicted"/>
<feature type="region of interest" description="Disordered" evidence="1">
    <location>
        <begin position="1093"/>
        <end position="1116"/>
    </location>
</feature>
<evidence type="ECO:0000313" key="3">
    <source>
        <dbReference type="Proteomes" id="UP000237144"/>
    </source>
</evidence>
<name>A0A2S5BAK3_9BASI</name>
<organism evidence="2 3">
    <name type="scientific">Rhodotorula taiwanensis</name>
    <dbReference type="NCBI Taxonomy" id="741276"/>
    <lineage>
        <taxon>Eukaryota</taxon>
        <taxon>Fungi</taxon>
        <taxon>Dikarya</taxon>
        <taxon>Basidiomycota</taxon>
        <taxon>Pucciniomycotina</taxon>
        <taxon>Microbotryomycetes</taxon>
        <taxon>Sporidiobolales</taxon>
        <taxon>Sporidiobolaceae</taxon>
        <taxon>Rhodotorula</taxon>
    </lineage>
</organism>
<keyword evidence="3" id="KW-1185">Reference proteome</keyword>
<protein>
    <submittedName>
        <fullName evidence="2">Uncharacterized protein</fullName>
    </submittedName>
</protein>
<feature type="region of interest" description="Disordered" evidence="1">
    <location>
        <begin position="841"/>
        <end position="866"/>
    </location>
</feature>
<dbReference type="OrthoDB" id="2333993at2759"/>
<feature type="compositionally biased region" description="Basic residues" evidence="1">
    <location>
        <begin position="1007"/>
        <end position="1017"/>
    </location>
</feature>
<feature type="region of interest" description="Disordered" evidence="1">
    <location>
        <begin position="699"/>
        <end position="823"/>
    </location>
</feature>
<dbReference type="SUPFAM" id="SSF52540">
    <property type="entry name" value="P-loop containing nucleoside triphosphate hydrolases"/>
    <property type="match status" value="1"/>
</dbReference>
<feature type="compositionally biased region" description="Low complexity" evidence="1">
    <location>
        <begin position="699"/>
        <end position="719"/>
    </location>
</feature>
<feature type="compositionally biased region" description="Gly residues" evidence="1">
    <location>
        <begin position="1446"/>
        <end position="1463"/>
    </location>
</feature>
<sequence length="1555" mass="161953">MGFREKIGLKKPRQSQSSEGSSTFLKDQGQRAESFALLDAVDLPKRVDQLYKYWVYEFLGVTPSTVRFDPSKFLLYDPQPLEAILKHRVDVHIVYPACRLPACFDEQDEAWIAATGSETTTAAKHEDERTYHAEAVIAGPCGFDTRGMSDSVQTRMFEWKVGQLSQDRETPWALSLTEIEPGLEGPSSELEWVLLNQPRPVRRKLDVPPFPASASRSLSRKSLSSNHPPTMSYFRLHGLHLDGQERCVVVSFSLEVSSESLAAEHGKRMAACEPQGRHVYIMRTIRSEFSDSTLLVIGHRLRTIIDFDKVLLLDKGRLIEYASPAKLLDDPTSRFYALCRATGKKEFAVLRRMSPSTSSAPPGPSSSARKPRGPTKRAAGTKASRAAAAAAAGLSDASSSVKASSVDLGGYDDVKPLMYDPATTGYVNTNDPDAPGYLAPDYTLNPAGPASNAEIDFKCPHCDKIYRGKHARSIWRRHLQDKHGIPLAAQPRRTRWDNDANRPKSEEEKRNRTLESKRRWARKNRAEKSSGTYSARKGRSSTQQPTPSFAGSDDDGDFGQLPDPNYVPLHHGTGTGYVDDEEGDSSFDTGSVGGWRAEGPPGLARGDSAPLGAYPSPHYGGAGAHLYGSPHYGHQFASASNPFYPHANLYGTGASTSAAASASAGGIGGRRTPTKAMDPYLAAIAAAAADQSRASLRASSSSAASGGPAGAGSAAALESGVRRSSRRAARTSYAEEDDDDEDEVEGEDTERERGLQQQQQQHRLPQLAYHSPIAGHSNPYSQPFHHYSQTQEPSHGPPLGHQQQYHHLAPPGYLSTSEGALSRPLSPSLISAAASAAANAQRTRTASGGSLFPTPYDMPGATPVSPGGSAPVAIPYYARRQSPARVITGSGIAAGIPAPTNGSDAHAAAVTAQGGLESPVKLRRTGSNGRGKEAIHRPNGGALASSGSGSGSAGLDGVGQGGPHREDAAGILLALKAGPSSPMASHVQSPVSSVRGSAATASAPLGRARRIPRRRIKGGNGDFADPDSADEHELGDGDDEDDEVERQQVQNMMLRPPPARPTDRPVSPWRAALQGQSQNLPAKGTAAEVAEAISPRKRGRSESPAPMLASTSSGEGGSAEAAHALLATAKKAHQYAAAGGAGAGTGPAWNSEMSLVATPTPGNMMRLGIESSPVVRFGGANGGGAGGAKALGGAHDEDEDDAIGDAGDSEGDMLGAARDGDDDEGELGRGGQDAFTSSSGGGRRSRRGASLGSSSQSDRRRRGNAGGSSSSGGGAGASSSSAARPLHHHHPVGLSSELGDFNLQPSSSSSGGRAHHHHDPLREDDAPMPGSSSSTKSNSHLVTPAPAATGLRRSVSANGPLPPPQAATHPHDPFLAAGSMAGATMLPLSSHALGNLARTSSPPGGFSSYLFSSPAHPQFSKTLGLTAAPGPGVMYTGVGGETPARGGSGSEGLAGSEIGGPHVGGSRVRELSGSNTSGDDDGKSLKTPVMGRILATSAGLIRRGGPATSVGMPASDVDSMGGEDESETTGTGRDESQSPGKATVDGDYDDDDSEA</sequence>
<feature type="compositionally biased region" description="Acidic residues" evidence="1">
    <location>
        <begin position="734"/>
        <end position="749"/>
    </location>
</feature>
<feature type="region of interest" description="Disordered" evidence="1">
    <location>
        <begin position="1184"/>
        <end position="1375"/>
    </location>
</feature>